<evidence type="ECO:0000256" key="6">
    <source>
        <dbReference type="ARBA" id="ARBA00022884"/>
    </source>
</evidence>
<dbReference type="GO" id="GO:0005681">
    <property type="term" value="C:spliceosomal complex"/>
    <property type="evidence" value="ECO:0007669"/>
    <property type="project" value="UniProtKB-KW"/>
</dbReference>
<reference evidence="14" key="2">
    <citation type="submission" date="2000-03" db="EMBL/GenBank/DDBJ databases">
        <authorList>
            <person name="Lin X."/>
            <person name="Kaul S."/>
            <person name="Shea T.P."/>
            <person name="Fujii C.Y."/>
            <person name="Shen M."/>
            <person name="VanAken S.E."/>
            <person name="Barnstead M.E."/>
            <person name="Mason T.M."/>
            <person name="Bowman C.L."/>
            <person name="Ronning C.M."/>
            <person name="Benito M.-I."/>
            <person name="Carrera A.J."/>
            <person name="Creasy T.H."/>
            <person name="Buell C.R."/>
            <person name="Town C.D."/>
            <person name="Nierman W.C."/>
            <person name="Fraser C.M."/>
            <person name="Venter J.C."/>
        </authorList>
    </citation>
    <scope>NUCLEOTIDE SEQUENCE</scope>
</reference>
<evidence type="ECO:0000256" key="9">
    <source>
        <dbReference type="ARBA" id="ARBA00070533"/>
    </source>
</evidence>
<evidence type="ECO:0000313" key="14">
    <source>
        <dbReference type="EMBL" id="AAD15475.1"/>
    </source>
</evidence>
<feature type="compositionally biased region" description="Pro residues" evidence="11">
    <location>
        <begin position="211"/>
        <end position="222"/>
    </location>
</feature>
<feature type="domain" description="RRM" evidence="13">
    <location>
        <begin position="84"/>
        <end position="164"/>
    </location>
</feature>
<dbReference type="InterPro" id="IPR035979">
    <property type="entry name" value="RBD_domain_sf"/>
</dbReference>
<dbReference type="InterPro" id="IPR000504">
    <property type="entry name" value="RRM_dom"/>
</dbReference>
<dbReference type="InterPro" id="IPR012677">
    <property type="entry name" value="Nucleotide-bd_a/b_plait_sf"/>
</dbReference>
<feature type="domain" description="RRM" evidence="13">
    <location>
        <begin position="31"/>
        <end position="75"/>
    </location>
</feature>
<comment type="subcellular location">
    <subcellularLocation>
        <location evidence="1">Nucleus</location>
    </subcellularLocation>
</comment>
<comment type="similarity">
    <text evidence="2">Belongs to the SF3B4 family.</text>
</comment>
<accession>Q9ZQR7</accession>
<dbReference type="Gene3D" id="3.30.70.330">
    <property type="match status" value="2"/>
</dbReference>
<dbReference type="SMART" id="SM00360">
    <property type="entry name" value="RRM"/>
    <property type="match status" value="2"/>
</dbReference>
<dbReference type="PROSITE" id="PS50102">
    <property type="entry name" value="RRM"/>
    <property type="match status" value="2"/>
</dbReference>
<dbReference type="InterPro" id="IPR052084">
    <property type="entry name" value="SF3B4_spliceosome_assoc"/>
</dbReference>
<keyword evidence="3" id="KW-0507">mRNA processing</keyword>
<dbReference type="GO" id="GO:0008380">
    <property type="term" value="P:RNA splicing"/>
    <property type="evidence" value="ECO:0007669"/>
    <property type="project" value="UniProtKB-KW"/>
</dbReference>
<dbReference type="Pfam" id="PF00076">
    <property type="entry name" value="RRM_1"/>
    <property type="match status" value="2"/>
</dbReference>
<dbReference type="GO" id="GO:0006397">
    <property type="term" value="P:mRNA processing"/>
    <property type="evidence" value="ECO:0007669"/>
    <property type="project" value="UniProtKB-KW"/>
</dbReference>
<dbReference type="CDD" id="cd12335">
    <property type="entry name" value="RRM2_SF3B4"/>
    <property type="match status" value="1"/>
</dbReference>
<name>Q9ZQR7_ARATH</name>
<dbReference type="GO" id="GO:0003723">
    <property type="term" value="F:RNA binding"/>
    <property type="evidence" value="ECO:0007669"/>
    <property type="project" value="UniProtKB-UniRule"/>
</dbReference>
<dbReference type="SUPFAM" id="SSF54928">
    <property type="entry name" value="RNA-binding domain, RBD"/>
    <property type="match status" value="1"/>
</dbReference>
<evidence type="ECO:0000256" key="1">
    <source>
        <dbReference type="ARBA" id="ARBA00004123"/>
    </source>
</evidence>
<dbReference type="InterPro" id="IPR034159">
    <property type="entry name" value="SF3B4_RRM2"/>
</dbReference>
<evidence type="ECO:0000256" key="3">
    <source>
        <dbReference type="ARBA" id="ARBA00022664"/>
    </source>
</evidence>
<keyword evidence="8" id="KW-0539">Nucleus</keyword>
<feature type="region of interest" description="Disordered" evidence="11">
    <location>
        <begin position="250"/>
        <end position="274"/>
    </location>
</feature>
<gene>
    <name evidence="14" type="ordered locus">At2g14550</name>
</gene>
<dbReference type="PANTHER" id="PTHR48030">
    <property type="entry name" value="SPLICING FACTOR 3B SUBUNIT 4"/>
    <property type="match status" value="1"/>
</dbReference>
<evidence type="ECO:0000256" key="4">
    <source>
        <dbReference type="ARBA" id="ARBA00022728"/>
    </source>
</evidence>
<evidence type="ECO:0000256" key="10">
    <source>
        <dbReference type="PROSITE-ProRule" id="PRU00176"/>
    </source>
</evidence>
<reference evidence="14" key="3">
    <citation type="submission" date="2002-02" db="EMBL/GenBank/DDBJ databases">
        <authorList>
            <person name="Town C.D."/>
            <person name="Kaul S."/>
        </authorList>
    </citation>
    <scope>NUCLEOTIDE SEQUENCE</scope>
</reference>
<keyword evidence="12" id="KW-0732">Signal</keyword>
<dbReference type="FunFam" id="3.30.70.330:FF:000059">
    <property type="entry name" value="splicing factor 3B subunit 4"/>
    <property type="match status" value="1"/>
</dbReference>
<feature type="region of interest" description="Disordered" evidence="11">
    <location>
        <begin position="184"/>
        <end position="238"/>
    </location>
</feature>
<keyword evidence="7" id="KW-0508">mRNA splicing</keyword>
<keyword evidence="4" id="KW-0747">Spliceosome</keyword>
<organism evidence="14">
    <name type="scientific">Arabidopsis thaliana</name>
    <name type="common">Mouse-ear cress</name>
    <dbReference type="NCBI Taxonomy" id="3702"/>
    <lineage>
        <taxon>Eukaryota</taxon>
        <taxon>Viridiplantae</taxon>
        <taxon>Streptophyta</taxon>
        <taxon>Embryophyta</taxon>
        <taxon>Tracheophyta</taxon>
        <taxon>Spermatophyta</taxon>
        <taxon>Magnoliopsida</taxon>
        <taxon>eudicotyledons</taxon>
        <taxon>Gunneridae</taxon>
        <taxon>Pentapetalae</taxon>
        <taxon>rosids</taxon>
        <taxon>malvids</taxon>
        <taxon>Brassicales</taxon>
        <taxon>Brassicaceae</taxon>
        <taxon>Camelineae</taxon>
        <taxon>Arabidopsis</taxon>
    </lineage>
</organism>
<dbReference type="EMBL" id="AC006067">
    <property type="protein sequence ID" value="AAD15475.1"/>
    <property type="molecule type" value="Genomic_DNA"/>
</dbReference>
<proteinExistence type="inferred from homology"/>
<evidence type="ECO:0000256" key="8">
    <source>
        <dbReference type="ARBA" id="ARBA00023242"/>
    </source>
</evidence>
<evidence type="ECO:0000256" key="11">
    <source>
        <dbReference type="SAM" id="MobiDB-lite"/>
    </source>
</evidence>
<evidence type="ECO:0000256" key="5">
    <source>
        <dbReference type="ARBA" id="ARBA00022737"/>
    </source>
</evidence>
<evidence type="ECO:0000256" key="7">
    <source>
        <dbReference type="ARBA" id="ARBA00023187"/>
    </source>
</evidence>
<protein>
    <recommendedName>
        <fullName evidence="9">Splicing factor 3B subunit 4</fullName>
    </recommendedName>
</protein>
<evidence type="ECO:0000256" key="2">
    <source>
        <dbReference type="ARBA" id="ARBA00008363"/>
    </source>
</evidence>
<dbReference type="AlphaFoldDB" id="Q9ZQR7"/>
<keyword evidence="6 10" id="KW-0694">RNA-binding</keyword>
<keyword evidence="5" id="KW-0677">Repeat</keyword>
<reference key="1">
    <citation type="journal article" date="1999" name="Nature">
        <title>Sequence and analysis of chromosome 2 of the plant Arabidopsis thaliana.</title>
        <authorList>
            <person name="Lin X."/>
            <person name="Kaul S."/>
            <person name="Rounsley S."/>
            <person name="Shea T.P."/>
            <person name="Benito M.I."/>
            <person name="Town C.D."/>
            <person name="Fujii C.Y."/>
            <person name="Mason T."/>
            <person name="Bowman C.L."/>
            <person name="Barnstead M."/>
            <person name="Feldblyum T.V."/>
            <person name="Buell C.R."/>
            <person name="Ketchum K.A."/>
            <person name="Lee J."/>
            <person name="Ronning C.M."/>
            <person name="Koo H.L."/>
            <person name="Moffat K.S."/>
            <person name="Cronin L.A."/>
            <person name="Shen M."/>
            <person name="Pai G."/>
            <person name="Van Aken S."/>
            <person name="Umayam L."/>
            <person name="Tallon L.J."/>
            <person name="Gill J.E."/>
            <person name="Adams M.D."/>
            <person name="Carrera A.J."/>
            <person name="Creasy T.H."/>
            <person name="Goodman H.M."/>
            <person name="Somerville C.R."/>
            <person name="Copenhaver G.P."/>
            <person name="Preuss D."/>
            <person name="Nierman W.C."/>
            <person name="White O."/>
            <person name="Eisen J.A."/>
            <person name="Salzberg S.L."/>
            <person name="Fraser C.M."/>
            <person name="Venter J.C."/>
        </authorList>
    </citation>
    <scope>NUCLEOTIDE SEQUENCE [LARGE SCALE GENOMIC DNA]</scope>
    <source>
        <strain>cv. Columbia</strain>
    </source>
</reference>
<feature type="signal peptide" evidence="12">
    <location>
        <begin position="1"/>
        <end position="21"/>
    </location>
</feature>
<dbReference type="PIR" id="E84518">
    <property type="entry name" value="E84518"/>
</dbReference>
<dbReference type="ExpressionAtlas" id="Q9ZQR7">
    <property type="expression patterns" value="baseline and differential"/>
</dbReference>
<sequence>MSLFFILLCIFLSTFLKICFGNCLYKPDELVISVFIQQKFGFVQFHNEEDADYAIKVFNMIKLYGEPIRVKKASQDKKSLDVGANLFLGNLDPVNVDEKMLHDTFSAFGVISDHPKIMRDPDTGNPRGFGFISYDSFEASDAAIEAMTGQYLSNRQITVTYAYKKDTKGERHGTPEERLLAANSQRSRPHKLFATGPSTHNAPKVNGLQPVPIPGPRPPPQPQVYQTQPPSWPSQPQQQYGLAVRPPMQFRPPQGMQSQPPPPQFPHHQQGFGCPRQPPPYQAMGMHQHGWPPQHIQQHGGLVILILNNKSLGD</sequence>
<feature type="compositionally biased region" description="Low complexity" evidence="11">
    <location>
        <begin position="223"/>
        <end position="238"/>
    </location>
</feature>
<evidence type="ECO:0000256" key="12">
    <source>
        <dbReference type="SAM" id="SignalP"/>
    </source>
</evidence>
<evidence type="ECO:0000259" key="13">
    <source>
        <dbReference type="PROSITE" id="PS50102"/>
    </source>
</evidence>
<dbReference type="PANTHER" id="PTHR48030:SF3">
    <property type="entry name" value="SPLICING FACTOR 3B SUBUNIT 4"/>
    <property type="match status" value="1"/>
</dbReference>
<feature type="chain" id="PRO_5004337531" description="Splicing factor 3B subunit 4" evidence="12">
    <location>
        <begin position="22"/>
        <end position="314"/>
    </location>
</feature>